<dbReference type="PANTHER" id="PTHR47135">
    <property type="entry name" value="FIBRONECTIN TYPE III DOMAIN-CONTAINING PROTEIN 7"/>
    <property type="match status" value="1"/>
</dbReference>
<accession>A0A8D3CUD8</accession>
<dbReference type="Gene3D" id="2.60.40.10">
    <property type="entry name" value="Immunoglobulins"/>
    <property type="match status" value="5"/>
</dbReference>
<evidence type="ECO:0000259" key="1">
    <source>
        <dbReference type="PROSITE" id="PS50853"/>
    </source>
</evidence>
<dbReference type="PANTHER" id="PTHR47135:SF3">
    <property type="entry name" value="FIBRONECTIN TYPE-III DOMAIN-CONTAINING PROTEIN"/>
    <property type="match status" value="1"/>
</dbReference>
<evidence type="ECO:0000313" key="3">
    <source>
        <dbReference type="Proteomes" id="UP000694558"/>
    </source>
</evidence>
<dbReference type="SUPFAM" id="SSF49265">
    <property type="entry name" value="Fibronectin type III"/>
    <property type="match status" value="4"/>
</dbReference>
<dbReference type="InterPro" id="IPR036116">
    <property type="entry name" value="FN3_sf"/>
</dbReference>
<dbReference type="InterPro" id="IPR013783">
    <property type="entry name" value="Ig-like_fold"/>
</dbReference>
<dbReference type="CDD" id="cd00063">
    <property type="entry name" value="FN3"/>
    <property type="match status" value="1"/>
</dbReference>
<feature type="domain" description="Fibronectin type-III" evidence="1">
    <location>
        <begin position="267"/>
        <end position="356"/>
    </location>
</feature>
<reference evidence="2" key="1">
    <citation type="submission" date="2023-05" db="EMBL/GenBank/DDBJ databases">
        <title>High-quality long-read genome of Scophthalmus maximus.</title>
        <authorList>
            <person name="Lien S."/>
            <person name="Martinez P."/>
        </authorList>
    </citation>
    <scope>NUCLEOTIDE SEQUENCE [LARGE SCALE GENOMIC DNA]</scope>
</reference>
<dbReference type="AlphaFoldDB" id="A0A8D3CUD8"/>
<dbReference type="PROSITE" id="PS50853">
    <property type="entry name" value="FN3"/>
    <property type="match status" value="2"/>
</dbReference>
<dbReference type="Ensembl" id="ENSSMAT00000038622.1">
    <property type="protein sequence ID" value="ENSSMAP00000050896.1"/>
    <property type="gene ID" value="ENSSMAG00000023482.1"/>
</dbReference>
<reference evidence="2" key="2">
    <citation type="submission" date="2025-08" db="UniProtKB">
        <authorList>
            <consortium name="Ensembl"/>
        </authorList>
    </citation>
    <scope>IDENTIFICATION</scope>
</reference>
<evidence type="ECO:0000313" key="2">
    <source>
        <dbReference type="Ensembl" id="ENSSMAP00000050896.1"/>
    </source>
</evidence>
<dbReference type="SMART" id="SM00060">
    <property type="entry name" value="FN3"/>
    <property type="match status" value="5"/>
</dbReference>
<dbReference type="InterPro" id="IPR003961">
    <property type="entry name" value="FN3_dom"/>
</dbReference>
<feature type="domain" description="Fibronectin type-III" evidence="1">
    <location>
        <begin position="8"/>
        <end position="96"/>
    </location>
</feature>
<dbReference type="GeneTree" id="ENSGT00980000198596"/>
<dbReference type="Pfam" id="PF00041">
    <property type="entry name" value="fn3"/>
    <property type="match status" value="1"/>
</dbReference>
<sequence length="575" mass="59812">MFPSVPCAPQNISTNLLCGTNDLMVSWVPSAEPLNYSVTAVPLAANNSSLTCHTNSGNCSLSGLRCGTTYNVSVKAASGSCSGPCSSPRTVQTGNEDVDGKRIIMSINYSVTAVAPCGTNSLMASWNTSLGATAYTATVTGPNGFSDTCSSSNLTCSVSGLQCATRYNVTVTSRDGHCTSAPGRTALTTGPCDPVNVTSDLHCGSDMATVSWVAAAGAVAYTVVAEDGSSQNYISCRSSSASCQLNRLQCGKVYNLTVVAEDGACNTPCSPSIQNSTQICGTDSSSLSWNSMADAIGYTVNATASSGHKVSCTSATATCALTDLLCSETYTATITARGSQCDSAPGPSTNITTGECDRRLRNHHLFLPPGVNTSSYTTLSVAGAGYQDSCQTTNTSCAFQNLPCDLDFNITVQAQGEHCTSVPSVSESLETVPCTPQNVSATLGCFNHSALVTWVGSPSAVGYNVTVTGQGGHTHHCHTNTSNCQVPDIHCGETHGITVTAFSQTCTGNLSAVYSFRAGAGRLTLTQPKFKLLYYCPEKITILNLFSYNFLQVFVLPVTSLRLQLVRTALSLGLQ</sequence>
<organism evidence="2 3">
    <name type="scientific">Scophthalmus maximus</name>
    <name type="common">Turbot</name>
    <name type="synonym">Psetta maxima</name>
    <dbReference type="NCBI Taxonomy" id="52904"/>
    <lineage>
        <taxon>Eukaryota</taxon>
        <taxon>Metazoa</taxon>
        <taxon>Chordata</taxon>
        <taxon>Craniata</taxon>
        <taxon>Vertebrata</taxon>
        <taxon>Euteleostomi</taxon>
        <taxon>Actinopterygii</taxon>
        <taxon>Neopterygii</taxon>
        <taxon>Teleostei</taxon>
        <taxon>Neoteleostei</taxon>
        <taxon>Acanthomorphata</taxon>
        <taxon>Carangaria</taxon>
        <taxon>Pleuronectiformes</taxon>
        <taxon>Pleuronectoidei</taxon>
        <taxon>Scophthalmidae</taxon>
        <taxon>Scophthalmus</taxon>
    </lineage>
</organism>
<dbReference type="Proteomes" id="UP000694558">
    <property type="component" value="Chromosome 7"/>
</dbReference>
<proteinExistence type="predicted"/>
<name>A0A8D3CUD8_SCOMX</name>
<protein>
    <recommendedName>
        <fullName evidence="1">Fibronectin type-III domain-containing protein</fullName>
    </recommendedName>
</protein>